<dbReference type="EMBL" id="JBHSHJ010000003">
    <property type="protein sequence ID" value="MFC4788614.1"/>
    <property type="molecule type" value="Genomic_DNA"/>
</dbReference>
<name>A0ABV9QBL8_9BURK</name>
<organism evidence="1 2">
    <name type="scientific">Giesbergeria sinuosa</name>
    <dbReference type="NCBI Taxonomy" id="80883"/>
    <lineage>
        <taxon>Bacteria</taxon>
        <taxon>Pseudomonadati</taxon>
        <taxon>Pseudomonadota</taxon>
        <taxon>Betaproteobacteria</taxon>
        <taxon>Burkholderiales</taxon>
        <taxon>Comamonadaceae</taxon>
        <taxon>Giesbergeria</taxon>
    </lineage>
</organism>
<comment type="caution">
    <text evidence="1">The sequence shown here is derived from an EMBL/GenBank/DDBJ whole genome shotgun (WGS) entry which is preliminary data.</text>
</comment>
<keyword evidence="2" id="KW-1185">Reference proteome</keyword>
<accession>A0ABV9QBL8</accession>
<reference evidence="2" key="1">
    <citation type="journal article" date="2019" name="Int. J. Syst. Evol. Microbiol.">
        <title>The Global Catalogue of Microorganisms (GCM) 10K type strain sequencing project: providing services to taxonomists for standard genome sequencing and annotation.</title>
        <authorList>
            <consortium name="The Broad Institute Genomics Platform"/>
            <consortium name="The Broad Institute Genome Sequencing Center for Infectious Disease"/>
            <person name="Wu L."/>
            <person name="Ma J."/>
        </authorList>
    </citation>
    <scope>NUCLEOTIDE SEQUENCE [LARGE SCALE GENOMIC DNA]</scope>
    <source>
        <strain evidence="2">CCUG 49452</strain>
    </source>
</reference>
<proteinExistence type="predicted"/>
<dbReference type="RefSeq" id="WP_382431199.1">
    <property type="nucleotide sequence ID" value="NZ_JBHSHJ010000003.1"/>
</dbReference>
<gene>
    <name evidence="1" type="ORF">ACFO6X_06395</name>
</gene>
<dbReference type="Proteomes" id="UP001596001">
    <property type="component" value="Unassembled WGS sequence"/>
</dbReference>
<protein>
    <submittedName>
        <fullName evidence="1">Uncharacterized protein</fullName>
    </submittedName>
</protein>
<sequence>MKETDLDALRGQTSALSSVLTAIIQTLPPLNAAQAALHLKTSNLDAKSLDESEGTPPVEAQIRDAVVEAYLGLLSTAAQRV</sequence>
<evidence type="ECO:0000313" key="1">
    <source>
        <dbReference type="EMBL" id="MFC4788614.1"/>
    </source>
</evidence>
<evidence type="ECO:0000313" key="2">
    <source>
        <dbReference type="Proteomes" id="UP001596001"/>
    </source>
</evidence>